<comment type="caution">
    <text evidence="1">The sequence shown here is derived from an EMBL/GenBank/DDBJ whole genome shotgun (WGS) entry which is preliminary data.</text>
</comment>
<reference evidence="1 2" key="2">
    <citation type="journal article" date="2013" name="PLoS ONE">
        <title>INDIGO - INtegrated Data Warehouse of MIcrobial GenOmes with Examples from the Red Sea Extremophiles.</title>
        <authorList>
            <person name="Alam I."/>
            <person name="Antunes A."/>
            <person name="Kamau A.A."/>
            <person name="Ba Alawi W."/>
            <person name="Kalkatawi M."/>
            <person name="Stingl U."/>
            <person name="Bajic V.B."/>
        </authorList>
    </citation>
    <scope>NUCLEOTIDE SEQUENCE [LARGE SCALE GENOMIC DNA]</scope>
    <source>
        <strain evidence="1 2">SARL4B</strain>
    </source>
</reference>
<name>F7PMI5_9EURY</name>
<accession>F7PMI5</accession>
<gene>
    <name evidence="1" type="ORF">HLRTI_000473</name>
</gene>
<dbReference type="EMBL" id="AFNT02000003">
    <property type="protein sequence ID" value="ERJ07431.1"/>
    <property type="molecule type" value="Genomic_DNA"/>
</dbReference>
<reference evidence="1 2" key="1">
    <citation type="journal article" date="2011" name="J. Bacteriol.">
        <title>Genome sequence of Halorhabdus tiamatea, the first archaeon isolated from a deep-sea anoxic brine lake.</title>
        <authorList>
            <person name="Antunes A."/>
            <person name="Alam I."/>
            <person name="Bajic V.B."/>
            <person name="Stingl U."/>
        </authorList>
    </citation>
    <scope>NUCLEOTIDE SEQUENCE [LARGE SCALE GENOMIC DNA]</scope>
    <source>
        <strain evidence="1 2">SARL4B</strain>
    </source>
</reference>
<evidence type="ECO:0000313" key="1">
    <source>
        <dbReference type="EMBL" id="ERJ07431.1"/>
    </source>
</evidence>
<sequence length="107" mass="11744">MAHYRFVADYPETGEAEVLFDGEPIERVPYTETSDDTVTITSGAGRSNVARSILEHAVETLDRDLGVDPAGCMSAFRSEFLEGFGSEEAWPIGLPAVEEFLDEQEQA</sequence>
<protein>
    <submittedName>
        <fullName evidence="1">Uncharacterized protein</fullName>
    </submittedName>
</protein>
<proteinExistence type="predicted"/>
<evidence type="ECO:0000313" key="2">
    <source>
        <dbReference type="Proteomes" id="UP000003861"/>
    </source>
</evidence>
<dbReference type="RefSeq" id="WP_008526995.1">
    <property type="nucleotide sequence ID" value="NZ_AFNT02000003.1"/>
</dbReference>
<dbReference type="Proteomes" id="UP000003861">
    <property type="component" value="Unassembled WGS sequence"/>
</dbReference>
<organism evidence="1 2">
    <name type="scientific">Halorhabdus tiamatea SARL4B</name>
    <dbReference type="NCBI Taxonomy" id="1033806"/>
    <lineage>
        <taxon>Archaea</taxon>
        <taxon>Methanobacteriati</taxon>
        <taxon>Methanobacteriota</taxon>
        <taxon>Stenosarchaea group</taxon>
        <taxon>Halobacteria</taxon>
        <taxon>Halobacteriales</taxon>
        <taxon>Haloarculaceae</taxon>
        <taxon>Halorhabdus</taxon>
    </lineage>
</organism>
<dbReference type="AlphaFoldDB" id="F7PMI5"/>